<keyword evidence="4" id="KW-1185">Reference proteome</keyword>
<protein>
    <submittedName>
        <fullName evidence="3">Uncharacterized protein</fullName>
    </submittedName>
</protein>
<keyword evidence="2" id="KW-0472">Membrane</keyword>
<sequence>FSVVGATMPALAMLSSVVSLMSIMLCFLSIAPRVRPHGQHTDPRNGVLAAGTRSNRKNCVGRDAQQRAKEVGH</sequence>
<feature type="transmembrane region" description="Helical" evidence="2">
    <location>
        <begin position="6"/>
        <end position="30"/>
    </location>
</feature>
<dbReference type="EMBL" id="JAFKCS010000104">
    <property type="protein sequence ID" value="MBN7822595.1"/>
    <property type="molecule type" value="Genomic_DNA"/>
</dbReference>
<feature type="region of interest" description="Disordered" evidence="1">
    <location>
        <begin position="36"/>
        <end position="73"/>
    </location>
</feature>
<accession>A0ABS3D1W7</accession>
<organism evidence="3 4">
    <name type="scientific">Bowmanella yangjiangensis</name>
    <dbReference type="NCBI Taxonomy" id="2811230"/>
    <lineage>
        <taxon>Bacteria</taxon>
        <taxon>Pseudomonadati</taxon>
        <taxon>Pseudomonadota</taxon>
        <taxon>Gammaproteobacteria</taxon>
        <taxon>Alteromonadales</taxon>
        <taxon>Alteromonadaceae</taxon>
        <taxon>Bowmanella</taxon>
    </lineage>
</organism>
<evidence type="ECO:0000256" key="1">
    <source>
        <dbReference type="SAM" id="MobiDB-lite"/>
    </source>
</evidence>
<reference evidence="3 4" key="1">
    <citation type="submission" date="2021-03" db="EMBL/GenBank/DDBJ databases">
        <title>novel species isolated from a fishpond in China.</title>
        <authorList>
            <person name="Lu H."/>
            <person name="Cai Z."/>
        </authorList>
    </citation>
    <scope>NUCLEOTIDE SEQUENCE [LARGE SCALE GENOMIC DNA]</scope>
    <source>
        <strain evidence="3 4">Y57</strain>
    </source>
</reference>
<evidence type="ECO:0000256" key="2">
    <source>
        <dbReference type="SAM" id="Phobius"/>
    </source>
</evidence>
<evidence type="ECO:0000313" key="4">
    <source>
        <dbReference type="Proteomes" id="UP000663992"/>
    </source>
</evidence>
<comment type="caution">
    <text evidence="3">The sequence shown here is derived from an EMBL/GenBank/DDBJ whole genome shotgun (WGS) entry which is preliminary data.</text>
</comment>
<evidence type="ECO:0000313" key="3">
    <source>
        <dbReference type="EMBL" id="MBN7822595.1"/>
    </source>
</evidence>
<feature type="non-terminal residue" evidence="3">
    <location>
        <position position="1"/>
    </location>
</feature>
<proteinExistence type="predicted"/>
<dbReference type="Proteomes" id="UP000663992">
    <property type="component" value="Unassembled WGS sequence"/>
</dbReference>
<name>A0ABS3D1W7_9ALTE</name>
<gene>
    <name evidence="3" type="ORF">J0A65_22220</name>
</gene>
<keyword evidence="2" id="KW-1133">Transmembrane helix</keyword>
<feature type="compositionally biased region" description="Basic and acidic residues" evidence="1">
    <location>
        <begin position="64"/>
        <end position="73"/>
    </location>
</feature>
<keyword evidence="2" id="KW-0812">Transmembrane</keyword>
<dbReference type="RefSeq" id="WP_206596505.1">
    <property type="nucleotide sequence ID" value="NZ_JAFKCS010000104.1"/>
</dbReference>